<protein>
    <recommendedName>
        <fullName evidence="3">Coth-domain-containing protein</fullName>
    </recommendedName>
</protein>
<dbReference type="AlphaFoldDB" id="A0A1Y1WUM2"/>
<dbReference type="InterPro" id="IPR014867">
    <property type="entry name" value="Spore_coat_CotH_CotH2/3/7"/>
</dbReference>
<comment type="caution">
    <text evidence="1">The sequence shown here is derived from an EMBL/GenBank/DDBJ whole genome shotgun (WGS) entry which is preliminary data.</text>
</comment>
<name>A0A1Y1WUM2_9FUNG</name>
<keyword evidence="2" id="KW-1185">Reference proteome</keyword>
<sequence length="555" mass="64448">MYKQYLLFFILFINSVFSRSVIFKIISFGTKTQVKIVGGKKYTLKPVGNDEILYGGRVNNAPEGEFNYYYIIDGVKEEFERTFSADRTRTFNDFFGREETVMELNTFEHPPSLKTWDRSVGKSKLFDDSYIPTVHITGDYTEEFFHKPTSKSIRLEKMSFYLKDSVKTFDNVSATAKNKNFSKFQIRFLLGNEGINGRYLLKLRNGAEDPLNLRQFVYGNMIQAIGVPSIHSVMVRVYYNKKPAGFYTLQEEAYSESFVKNEFYGDAETGKIHPPNPIGFPIDGEHGSDFEYQPNNSTYYRNFKGNLERLILFTEAIENLDPMDENAVAEFEDKWFDIDTFHKSMAMEYLTGDWDGYWYATSNFAVYDDPTQSTENTFKHYFISQDHDETFGVGLVPPFNTVGDDFTKLSYTTMLNKEWNVDALDPGHRVLVDKFISGSPALQQRFQDTLIAIVETIFNPVAVREVVESYRIRFTPEMEWDYSFERPYDAGKRPGVPIYELKHFLENFENGVGGLHWGLYTWVQERAEAIKNEFCITWFGDENPPDSSCVPQQYF</sequence>
<reference evidence="1 2" key="2">
    <citation type="submission" date="2016-08" db="EMBL/GenBank/DDBJ databases">
        <title>Pervasive Adenine N6-methylation of Active Genes in Fungi.</title>
        <authorList>
            <consortium name="DOE Joint Genome Institute"/>
            <person name="Mondo S.J."/>
            <person name="Dannebaum R.O."/>
            <person name="Kuo R.C."/>
            <person name="Labutti K."/>
            <person name="Haridas S."/>
            <person name="Kuo A."/>
            <person name="Salamov A."/>
            <person name="Ahrendt S.R."/>
            <person name="Lipzen A."/>
            <person name="Sullivan W."/>
            <person name="Andreopoulos W.B."/>
            <person name="Clum A."/>
            <person name="Lindquist E."/>
            <person name="Daum C."/>
            <person name="Ramamoorthy G.K."/>
            <person name="Gryganskyi A."/>
            <person name="Culley D."/>
            <person name="Magnuson J.K."/>
            <person name="James T.Y."/>
            <person name="O'Malley M.A."/>
            <person name="Stajich J.E."/>
            <person name="Spatafora J.W."/>
            <person name="Visel A."/>
            <person name="Grigoriev I.V."/>
        </authorList>
    </citation>
    <scope>NUCLEOTIDE SEQUENCE [LARGE SCALE GENOMIC DNA]</scope>
    <source>
        <strain evidence="1 2">S4</strain>
    </source>
</reference>
<dbReference type="Pfam" id="PF08757">
    <property type="entry name" value="CotH"/>
    <property type="match status" value="1"/>
</dbReference>
<proteinExistence type="predicted"/>
<reference evidence="1 2" key="1">
    <citation type="submission" date="2016-08" db="EMBL/GenBank/DDBJ databases">
        <title>A Parts List for Fungal Cellulosomes Revealed by Comparative Genomics.</title>
        <authorList>
            <consortium name="DOE Joint Genome Institute"/>
            <person name="Haitjema C.H."/>
            <person name="Gilmore S.P."/>
            <person name="Henske J.K."/>
            <person name="Solomon K.V."/>
            <person name="De Groot R."/>
            <person name="Kuo A."/>
            <person name="Mondo S.J."/>
            <person name="Salamov A.A."/>
            <person name="Labutti K."/>
            <person name="Zhao Z."/>
            <person name="Chiniquy J."/>
            <person name="Barry K."/>
            <person name="Brewer H.M."/>
            <person name="Purvine S.O."/>
            <person name="Wright A.T."/>
            <person name="Boxma B."/>
            <person name="Van Alen T."/>
            <person name="Hackstein J.H."/>
            <person name="Baker S.E."/>
            <person name="Grigoriev I.V."/>
            <person name="O'Malley M.A."/>
        </authorList>
    </citation>
    <scope>NUCLEOTIDE SEQUENCE [LARGE SCALE GENOMIC DNA]</scope>
    <source>
        <strain evidence="1 2">S4</strain>
    </source>
</reference>
<dbReference type="Proteomes" id="UP000193944">
    <property type="component" value="Unassembled WGS sequence"/>
</dbReference>
<dbReference type="EMBL" id="MCFG01000257">
    <property type="protein sequence ID" value="ORX77251.1"/>
    <property type="molecule type" value="Genomic_DNA"/>
</dbReference>
<evidence type="ECO:0000313" key="1">
    <source>
        <dbReference type="EMBL" id="ORX77251.1"/>
    </source>
</evidence>
<dbReference type="OrthoDB" id="2387105at2759"/>
<dbReference type="PANTHER" id="PTHR40050">
    <property type="entry name" value="INNER SPORE COAT PROTEIN H"/>
    <property type="match status" value="1"/>
</dbReference>
<evidence type="ECO:0008006" key="3">
    <source>
        <dbReference type="Google" id="ProtNLM"/>
    </source>
</evidence>
<dbReference type="STRING" id="1754192.A0A1Y1WUM2"/>
<organism evidence="1 2">
    <name type="scientific">Anaeromyces robustus</name>
    <dbReference type="NCBI Taxonomy" id="1754192"/>
    <lineage>
        <taxon>Eukaryota</taxon>
        <taxon>Fungi</taxon>
        <taxon>Fungi incertae sedis</taxon>
        <taxon>Chytridiomycota</taxon>
        <taxon>Chytridiomycota incertae sedis</taxon>
        <taxon>Neocallimastigomycetes</taxon>
        <taxon>Neocallimastigales</taxon>
        <taxon>Neocallimastigaceae</taxon>
        <taxon>Anaeromyces</taxon>
    </lineage>
</organism>
<evidence type="ECO:0000313" key="2">
    <source>
        <dbReference type="Proteomes" id="UP000193944"/>
    </source>
</evidence>
<accession>A0A1Y1WUM2</accession>
<gene>
    <name evidence="1" type="ORF">BCR32DRAFT_208105</name>
</gene>
<dbReference type="PANTHER" id="PTHR40050:SF1">
    <property type="entry name" value="INNER SPORE COAT PROTEIN H"/>
    <property type="match status" value="1"/>
</dbReference>